<keyword evidence="1" id="KW-0802">TPR repeat</keyword>
<dbReference type="Proteomes" id="UP000019804">
    <property type="component" value="Unassembled WGS sequence"/>
</dbReference>
<evidence type="ECO:0000256" key="1">
    <source>
        <dbReference type="PROSITE-ProRule" id="PRU00339"/>
    </source>
</evidence>
<feature type="domain" description="SET" evidence="2">
    <location>
        <begin position="333"/>
        <end position="539"/>
    </location>
</feature>
<dbReference type="Gene3D" id="1.25.40.10">
    <property type="entry name" value="Tetratricopeptide repeat domain"/>
    <property type="match status" value="1"/>
</dbReference>
<dbReference type="SMART" id="SM00028">
    <property type="entry name" value="TPR"/>
    <property type="match status" value="3"/>
</dbReference>
<dbReference type="InterPro" id="IPR001214">
    <property type="entry name" value="SET_dom"/>
</dbReference>
<feature type="repeat" description="TPR" evidence="1">
    <location>
        <begin position="193"/>
        <end position="226"/>
    </location>
</feature>
<dbReference type="STRING" id="1388766.A0A017SH62"/>
<dbReference type="PANTHER" id="PTHR47643:SF2">
    <property type="entry name" value="TPR DOMAIN PROTEIN (AFU_ORTHOLOGUE AFUA_5G12710)"/>
    <property type="match status" value="1"/>
</dbReference>
<proteinExistence type="predicted"/>
<dbReference type="InterPro" id="IPR019734">
    <property type="entry name" value="TPR_rpt"/>
</dbReference>
<evidence type="ECO:0000313" key="4">
    <source>
        <dbReference type="Proteomes" id="UP000019804"/>
    </source>
</evidence>
<dbReference type="RefSeq" id="XP_040639749.1">
    <property type="nucleotide sequence ID" value="XM_040784154.1"/>
</dbReference>
<accession>A0A017SH62</accession>
<dbReference type="SUPFAM" id="SSF82199">
    <property type="entry name" value="SET domain"/>
    <property type="match status" value="1"/>
</dbReference>
<organism evidence="3 4">
    <name type="scientific">Aspergillus ruber (strain CBS 135680)</name>
    <dbReference type="NCBI Taxonomy" id="1388766"/>
    <lineage>
        <taxon>Eukaryota</taxon>
        <taxon>Fungi</taxon>
        <taxon>Dikarya</taxon>
        <taxon>Ascomycota</taxon>
        <taxon>Pezizomycotina</taxon>
        <taxon>Eurotiomycetes</taxon>
        <taxon>Eurotiomycetidae</taxon>
        <taxon>Eurotiales</taxon>
        <taxon>Aspergillaceae</taxon>
        <taxon>Aspergillus</taxon>
        <taxon>Aspergillus subgen. Aspergillus</taxon>
    </lineage>
</organism>
<dbReference type="HOGENOM" id="CLU_009043_2_0_1"/>
<dbReference type="OrthoDB" id="438641at2759"/>
<evidence type="ECO:0000259" key="2">
    <source>
        <dbReference type="PROSITE" id="PS50280"/>
    </source>
</evidence>
<dbReference type="SUPFAM" id="SSF48452">
    <property type="entry name" value="TPR-like"/>
    <property type="match status" value="1"/>
</dbReference>
<dbReference type="GeneID" id="63699278"/>
<name>A0A017SH62_ASPRC</name>
<protein>
    <submittedName>
        <fullName evidence="3">TPR domain protein</fullName>
    </submittedName>
</protein>
<dbReference type="Pfam" id="PF00856">
    <property type="entry name" value="SET"/>
    <property type="match status" value="1"/>
</dbReference>
<evidence type="ECO:0000313" key="3">
    <source>
        <dbReference type="EMBL" id="EYE96061.1"/>
    </source>
</evidence>
<sequence length="744" mass="84018">MDNAEFMRLVNWQVRAMFRAQSRKGQHPRKALPREEVIKVFMDQREKMNKLSPDRPQFSFFPPSYPPCTRPFSELKKAMFNDLLLENHHRDSYLLLRLVTPSYRNNAIFSVVEDESGDVMLLELHYQDRQRDVEDIAKKGTVLVVKEPYLRLDANGGHGVRVDHLSNLIRLPEYDERIPVVWQSDGSNIQLSANSWKARGNEYFNNHKYDNAIDHYTRGLDCSSTADEICALSLNRSIAFIKTKQFAAALVDVDSAIAATGSTEKALTHKVQALYHLERFRECCEILNSLLEENPSNAAVQEELTRATERLVEQETGMYNFKKLHAAANKLRPPLLDHATYIGPVAVKEAGAYGRGLFTTKEVKAGDLLLCEKAFGYAFADPGNKRDVAMVINMGTNQQWFGTQTELIRAIAQKMYANPPLTSVITDLYAGAYESVDVVEVDGKPVVDTFLIERIMDTNAFGCAPSAVQDYFEETLHAREGVAVNKDKYTYHSCGVWPTTSHINHSCYSNANRSITGDMLILRATQDISANSEVMISYKPPVPDFDEERTRFRSWGFVCRCVLCEDDHGTCKGTHDSRKDLNKAALVYIRRSSASNTTSKLESIATSLADTYSQPAVKVPRIILFNLLFDLARIYLRKKQPGNAVTSALRAFQALGYFIEGGSLETETETDIPLTVKRFGLFQNSLIECWIILILAYRDLTKPGFSAQAEKYAKMSYKMSVGEDESFDKTYGQHIRSNATQLFA</sequence>
<dbReference type="InterPro" id="IPR046341">
    <property type="entry name" value="SET_dom_sf"/>
</dbReference>
<dbReference type="PROSITE" id="PS50280">
    <property type="entry name" value="SET"/>
    <property type="match status" value="1"/>
</dbReference>
<dbReference type="PANTHER" id="PTHR47643">
    <property type="entry name" value="TPR DOMAIN PROTEIN (AFU_ORTHOLOGUE AFUA_5G12710)"/>
    <property type="match status" value="1"/>
</dbReference>
<dbReference type="InterPro" id="IPR053209">
    <property type="entry name" value="Gramillin-biosynth_MTr"/>
</dbReference>
<dbReference type="AlphaFoldDB" id="A0A017SH62"/>
<reference evidence="4" key="1">
    <citation type="journal article" date="2014" name="Nat. Commun.">
        <title>Genomic adaptations of the halophilic Dead Sea filamentous fungus Eurotium rubrum.</title>
        <authorList>
            <person name="Kis-Papo T."/>
            <person name="Weig A.R."/>
            <person name="Riley R."/>
            <person name="Persoh D."/>
            <person name="Salamov A."/>
            <person name="Sun H."/>
            <person name="Lipzen A."/>
            <person name="Wasser S.P."/>
            <person name="Rambold G."/>
            <person name="Grigoriev I.V."/>
            <person name="Nevo E."/>
        </authorList>
    </citation>
    <scope>NUCLEOTIDE SEQUENCE [LARGE SCALE GENOMIC DNA]</scope>
    <source>
        <strain evidence="4">CBS 135680</strain>
    </source>
</reference>
<gene>
    <name evidence="3" type="ORF">EURHEDRAFT_453797</name>
</gene>
<dbReference type="Gene3D" id="2.170.270.10">
    <property type="entry name" value="SET domain"/>
    <property type="match status" value="1"/>
</dbReference>
<dbReference type="PROSITE" id="PS50005">
    <property type="entry name" value="TPR"/>
    <property type="match status" value="1"/>
</dbReference>
<keyword evidence="4" id="KW-1185">Reference proteome</keyword>
<dbReference type="InterPro" id="IPR011990">
    <property type="entry name" value="TPR-like_helical_dom_sf"/>
</dbReference>
<dbReference type="EMBL" id="KK088419">
    <property type="protein sequence ID" value="EYE96061.1"/>
    <property type="molecule type" value="Genomic_DNA"/>
</dbReference>